<dbReference type="SUPFAM" id="SSF52283">
    <property type="entry name" value="Formate/glycerate dehydrogenase catalytic domain-like"/>
    <property type="match status" value="1"/>
</dbReference>
<dbReference type="SUPFAM" id="SSF51735">
    <property type="entry name" value="NAD(P)-binding Rossmann-fold domains"/>
    <property type="match status" value="1"/>
</dbReference>
<dbReference type="GO" id="GO:0033711">
    <property type="term" value="F:4-phosphoerythronate dehydrogenase activity"/>
    <property type="evidence" value="ECO:0007669"/>
    <property type="project" value="InterPro"/>
</dbReference>
<comment type="caution">
    <text evidence="6">The sequence shown here is derived from an EMBL/GenBank/DDBJ whole genome shotgun (WGS) entry which is preliminary data.</text>
</comment>
<dbReference type="GO" id="GO:0051287">
    <property type="term" value="F:NAD binding"/>
    <property type="evidence" value="ECO:0007669"/>
    <property type="project" value="InterPro"/>
</dbReference>
<dbReference type="GO" id="GO:0008615">
    <property type="term" value="P:pyridoxine biosynthetic process"/>
    <property type="evidence" value="ECO:0007669"/>
    <property type="project" value="UniProtKB-KW"/>
</dbReference>
<proteinExistence type="predicted"/>
<name>A0A9D2DD41_9BACT</name>
<dbReference type="InterPro" id="IPR006140">
    <property type="entry name" value="D-isomer_DH_NAD-bd"/>
</dbReference>
<evidence type="ECO:0000256" key="2">
    <source>
        <dbReference type="ARBA" id="ARBA00023002"/>
    </source>
</evidence>
<dbReference type="PANTHER" id="PTHR42938:SF9">
    <property type="entry name" value="FORMATE DEHYDROGENASE 1"/>
    <property type="match status" value="1"/>
</dbReference>
<keyword evidence="4" id="KW-0664">Pyridoxine biosynthesis</keyword>
<dbReference type="Proteomes" id="UP000824014">
    <property type="component" value="Unassembled WGS sequence"/>
</dbReference>
<dbReference type="PROSITE" id="PS00671">
    <property type="entry name" value="D_2_HYDROXYACID_DH_3"/>
    <property type="match status" value="1"/>
</dbReference>
<organism evidence="6 7">
    <name type="scientific">Candidatus Tidjanibacter faecipullorum</name>
    <dbReference type="NCBI Taxonomy" id="2838766"/>
    <lineage>
        <taxon>Bacteria</taxon>
        <taxon>Pseudomonadati</taxon>
        <taxon>Bacteroidota</taxon>
        <taxon>Bacteroidia</taxon>
        <taxon>Bacteroidales</taxon>
        <taxon>Rikenellaceae</taxon>
        <taxon>Tidjanibacter</taxon>
    </lineage>
</organism>
<dbReference type="CDD" id="cd12158">
    <property type="entry name" value="ErythrP_dh"/>
    <property type="match status" value="1"/>
</dbReference>
<dbReference type="AlphaFoldDB" id="A0A9D2DD41"/>
<reference evidence="6" key="1">
    <citation type="journal article" date="2021" name="PeerJ">
        <title>Extensive microbial diversity within the chicken gut microbiome revealed by metagenomics and culture.</title>
        <authorList>
            <person name="Gilroy R."/>
            <person name="Ravi A."/>
            <person name="Getino M."/>
            <person name="Pursley I."/>
            <person name="Horton D.L."/>
            <person name="Alikhan N.F."/>
            <person name="Baker D."/>
            <person name="Gharbi K."/>
            <person name="Hall N."/>
            <person name="Watson M."/>
            <person name="Adriaenssens E.M."/>
            <person name="Foster-Nyarko E."/>
            <person name="Jarju S."/>
            <person name="Secka A."/>
            <person name="Antonio M."/>
            <person name="Oren A."/>
            <person name="Chaudhuri R.R."/>
            <person name="La Ragione R."/>
            <person name="Hildebrand F."/>
            <person name="Pallen M.J."/>
        </authorList>
    </citation>
    <scope>NUCLEOTIDE SEQUENCE</scope>
    <source>
        <strain evidence="6">ChiHjej11B10-19426</strain>
    </source>
</reference>
<dbReference type="InterPro" id="IPR020921">
    <property type="entry name" value="Erythronate-4-P_DHase"/>
</dbReference>
<evidence type="ECO:0000256" key="1">
    <source>
        <dbReference type="ARBA" id="ARBA00022490"/>
    </source>
</evidence>
<evidence type="ECO:0000256" key="3">
    <source>
        <dbReference type="ARBA" id="ARBA00023027"/>
    </source>
</evidence>
<dbReference type="EMBL" id="DXCC01000006">
    <property type="protein sequence ID" value="HIZ14816.1"/>
    <property type="molecule type" value="Genomic_DNA"/>
</dbReference>
<gene>
    <name evidence="6" type="ORF">H9816_02730</name>
</gene>
<evidence type="ECO:0000256" key="4">
    <source>
        <dbReference type="ARBA" id="ARBA00023096"/>
    </source>
</evidence>
<keyword evidence="2" id="KW-0560">Oxidoreductase</keyword>
<dbReference type="GO" id="GO:0005737">
    <property type="term" value="C:cytoplasm"/>
    <property type="evidence" value="ECO:0007669"/>
    <property type="project" value="InterPro"/>
</dbReference>
<evidence type="ECO:0000313" key="7">
    <source>
        <dbReference type="Proteomes" id="UP000824014"/>
    </source>
</evidence>
<feature type="domain" description="D-isomer specific 2-hydroxyacid dehydrogenase NAD-binding" evidence="5">
    <location>
        <begin position="109"/>
        <end position="256"/>
    </location>
</feature>
<dbReference type="PANTHER" id="PTHR42938">
    <property type="entry name" value="FORMATE DEHYDROGENASE 1"/>
    <property type="match status" value="1"/>
</dbReference>
<dbReference type="Pfam" id="PF02826">
    <property type="entry name" value="2-Hacid_dh_C"/>
    <property type="match status" value="1"/>
</dbReference>
<dbReference type="Gene3D" id="3.40.50.720">
    <property type="entry name" value="NAD(P)-binding Rossmann-like Domain"/>
    <property type="match status" value="2"/>
</dbReference>
<reference evidence="6" key="2">
    <citation type="submission" date="2021-04" db="EMBL/GenBank/DDBJ databases">
        <authorList>
            <person name="Gilroy R."/>
        </authorList>
    </citation>
    <scope>NUCLEOTIDE SEQUENCE</scope>
    <source>
        <strain evidence="6">ChiHjej11B10-19426</strain>
    </source>
</reference>
<dbReference type="InterPro" id="IPR036291">
    <property type="entry name" value="NAD(P)-bd_dom_sf"/>
</dbReference>
<keyword evidence="1" id="KW-0963">Cytoplasm</keyword>
<dbReference type="InterPro" id="IPR029753">
    <property type="entry name" value="D-isomer_DH_CS"/>
</dbReference>
<sequence>MKIVADDKIPYLKGVLEPYAEVVYRPGRAIAAADVADAEVLLVRTRTRCDAGLLAGSPVRLVATATIGTDHIDLAWCARHGVEVVSAPGCNAAGVLQWVAAVLAASFGASDPASVTVGVVGVGHVGSLVARYAQAWGFRVLCSDPPREQAERLGVAQGYVPLAQLAAESDLVTFHVPFTQQGTFATCGLGGADFFRALKPGALVLNASRGGVVDEEVWLAALAAGRCRAGVDTWAHEPAIDRNLLAAAQFATPHIAGYSLQGKANATAAVVRAVARRYGWPLTAWYPAQVQPVERQPIDWHALCGRIGDYFDIARQSAALKAEPERFEQFREEYAFREELF</sequence>
<protein>
    <submittedName>
        <fullName evidence="6">4-phosphoerythronate dehydrogenase</fullName>
    </submittedName>
</protein>
<accession>A0A9D2DD41</accession>
<evidence type="ECO:0000313" key="6">
    <source>
        <dbReference type="EMBL" id="HIZ14816.1"/>
    </source>
</evidence>
<evidence type="ECO:0000259" key="5">
    <source>
        <dbReference type="Pfam" id="PF02826"/>
    </source>
</evidence>
<keyword evidence="3" id="KW-0520">NAD</keyword>